<dbReference type="EMBL" id="JAQMHB010000001">
    <property type="protein sequence ID" value="MDS9994131.1"/>
    <property type="molecule type" value="Genomic_DNA"/>
</dbReference>
<organism evidence="2 3">
    <name type="scientific">Xanthomonas hawaiiensis</name>
    <dbReference type="NCBI Taxonomy" id="3003247"/>
    <lineage>
        <taxon>Bacteria</taxon>
        <taxon>Pseudomonadati</taxon>
        <taxon>Pseudomonadota</taxon>
        <taxon>Gammaproteobacteria</taxon>
        <taxon>Lysobacterales</taxon>
        <taxon>Lysobacteraceae</taxon>
        <taxon>Xanthomonas</taxon>
    </lineage>
</organism>
<feature type="region of interest" description="Disordered" evidence="1">
    <location>
        <begin position="1"/>
        <end position="20"/>
    </location>
</feature>
<accession>A0ABU2I7K7</accession>
<name>A0ABU2I7K7_9XANT</name>
<dbReference type="RefSeq" id="WP_209229888.1">
    <property type="nucleotide sequence ID" value="NZ_JAGHXG010000004.1"/>
</dbReference>
<reference evidence="2 3" key="1">
    <citation type="submission" date="2023-01" db="EMBL/GenBank/DDBJ databases">
        <title>Xanthomonas hawaiianensis sp. nov. isolated from Araceae family in Hawaii.</title>
        <authorList>
            <person name="Chunag S.-C."/>
            <person name="Dobhal S."/>
            <person name="Alvarez A."/>
            <person name="Arif M."/>
        </authorList>
    </citation>
    <scope>NUCLEOTIDE SEQUENCE [LARGE SCALE GENOMIC DNA]</scope>
    <source>
        <strain evidence="2 3">A2111</strain>
    </source>
</reference>
<sequence>MNSYQWSEETTPRPKKAHRKPITWTIQPKSKWISSQAYSGKMRTPILRSAIVLRRILIGRINMPMNDRGKNPKHLKQLLYVKQIAPKVDHPFDAFVGNQK</sequence>
<evidence type="ECO:0000313" key="2">
    <source>
        <dbReference type="EMBL" id="MDS9994131.1"/>
    </source>
</evidence>
<gene>
    <name evidence="2" type="ORF">PNQ69_15300</name>
</gene>
<protein>
    <recommendedName>
        <fullName evidence="4">Transposase</fullName>
    </recommendedName>
</protein>
<evidence type="ECO:0000256" key="1">
    <source>
        <dbReference type="SAM" id="MobiDB-lite"/>
    </source>
</evidence>
<evidence type="ECO:0008006" key="4">
    <source>
        <dbReference type="Google" id="ProtNLM"/>
    </source>
</evidence>
<comment type="caution">
    <text evidence="2">The sequence shown here is derived from an EMBL/GenBank/DDBJ whole genome shotgun (WGS) entry which is preliminary data.</text>
</comment>
<evidence type="ECO:0000313" key="3">
    <source>
        <dbReference type="Proteomes" id="UP001260534"/>
    </source>
</evidence>
<dbReference type="Proteomes" id="UP001260534">
    <property type="component" value="Unassembled WGS sequence"/>
</dbReference>
<keyword evidence="3" id="KW-1185">Reference proteome</keyword>
<proteinExistence type="predicted"/>